<accession>A0A915IJV4</accession>
<dbReference type="Proteomes" id="UP000887565">
    <property type="component" value="Unplaced"/>
</dbReference>
<name>A0A915IJV4_ROMCU</name>
<dbReference type="AlphaFoldDB" id="A0A915IJV4"/>
<protein>
    <submittedName>
        <fullName evidence="2">Uncharacterized protein</fullName>
    </submittedName>
</protein>
<proteinExistence type="predicted"/>
<evidence type="ECO:0000313" key="1">
    <source>
        <dbReference type="Proteomes" id="UP000887565"/>
    </source>
</evidence>
<dbReference type="WBParaSite" id="nRc.2.0.1.t14144-RA">
    <property type="protein sequence ID" value="nRc.2.0.1.t14144-RA"/>
    <property type="gene ID" value="nRc.2.0.1.g14144"/>
</dbReference>
<reference evidence="2" key="1">
    <citation type="submission" date="2022-11" db="UniProtKB">
        <authorList>
            <consortium name="WormBaseParasite"/>
        </authorList>
    </citation>
    <scope>IDENTIFICATION</scope>
</reference>
<keyword evidence="1" id="KW-1185">Reference proteome</keyword>
<sequence>MMAPITFTNSKRIAKLSESEVELLRTDVTEVESHLLHCSDNFEENSAIASWPTNSHIMSPLMENTPHMLSPSLFVFITICGKGFLFQTLNPELLIQTLNPKVLNKLRDNDIIPARTLTDESRKAIKRVIYLQAFVFCIEEQAIVEPRVICRILIHPLLYRSCGPRTVATVLLDQSRNFGHIIGGGRIETRRTGRADAGTTFLQHVTNNGQFGQRGKHDKYGEQHPKVYRFYVTDGRLIFQNGAELECHGQKGTYTQRGAGAYLPEIKYPFWISFFETRVKSKLI</sequence>
<organism evidence="1 2">
    <name type="scientific">Romanomermis culicivorax</name>
    <name type="common">Nematode worm</name>
    <dbReference type="NCBI Taxonomy" id="13658"/>
    <lineage>
        <taxon>Eukaryota</taxon>
        <taxon>Metazoa</taxon>
        <taxon>Ecdysozoa</taxon>
        <taxon>Nematoda</taxon>
        <taxon>Enoplea</taxon>
        <taxon>Dorylaimia</taxon>
        <taxon>Mermithida</taxon>
        <taxon>Mermithoidea</taxon>
        <taxon>Mermithidae</taxon>
        <taxon>Romanomermis</taxon>
    </lineage>
</organism>
<evidence type="ECO:0000313" key="2">
    <source>
        <dbReference type="WBParaSite" id="nRc.2.0.1.t14144-RA"/>
    </source>
</evidence>